<dbReference type="EMBL" id="CAJJDM010000082">
    <property type="protein sequence ID" value="CAD8087712.1"/>
    <property type="molecule type" value="Genomic_DNA"/>
</dbReference>
<evidence type="ECO:0000256" key="2">
    <source>
        <dbReference type="RuleBase" id="RU004384"/>
    </source>
</evidence>
<evidence type="ECO:0000313" key="3">
    <source>
        <dbReference type="EMBL" id="CAD8087712.1"/>
    </source>
</evidence>
<sequence>MLQKKLNVLGLVNDNEFEYKNKFTLEQRQGKYQKVINNSGEERILVVLEKHKKAQIQKQNSKSNQYQLFAINKNKTLVELMQYVKQNVGIDVSASIFLYCNNQLLMMRSDITVGSIYDTYKNTEDKHLYIKYANFETFG</sequence>
<comment type="caution">
    <text evidence="3">The sequence shown here is derived from an EMBL/GenBank/DDBJ whole genome shotgun (WGS) entry which is preliminary data.</text>
</comment>
<evidence type="ECO:0000256" key="1">
    <source>
        <dbReference type="PIRSR" id="PIRSR604241-50"/>
    </source>
</evidence>
<dbReference type="GO" id="GO:0006914">
    <property type="term" value="P:autophagy"/>
    <property type="evidence" value="ECO:0007669"/>
    <property type="project" value="UniProtKB-KW"/>
</dbReference>
<dbReference type="Proteomes" id="UP000688137">
    <property type="component" value="Unassembled WGS sequence"/>
</dbReference>
<keyword evidence="2" id="KW-0072">Autophagy</keyword>
<organism evidence="3 4">
    <name type="scientific">Paramecium primaurelia</name>
    <dbReference type="NCBI Taxonomy" id="5886"/>
    <lineage>
        <taxon>Eukaryota</taxon>
        <taxon>Sar</taxon>
        <taxon>Alveolata</taxon>
        <taxon>Ciliophora</taxon>
        <taxon>Intramacronucleata</taxon>
        <taxon>Oligohymenophorea</taxon>
        <taxon>Peniculida</taxon>
        <taxon>Parameciidae</taxon>
        <taxon>Paramecium</taxon>
    </lineage>
</organism>
<reference evidence="3" key="1">
    <citation type="submission" date="2021-01" db="EMBL/GenBank/DDBJ databases">
        <authorList>
            <consortium name="Genoscope - CEA"/>
            <person name="William W."/>
        </authorList>
    </citation>
    <scope>NUCLEOTIDE SEQUENCE</scope>
</reference>
<comment type="similarity">
    <text evidence="2">Belongs to the ATG8 family.</text>
</comment>
<feature type="lipid moiety-binding region" description="Phosphatidylserine amidated glycine; alternate" evidence="1">
    <location>
        <position position="139"/>
    </location>
</feature>
<keyword evidence="1" id="KW-0449">Lipoprotein</keyword>
<dbReference type="AlphaFoldDB" id="A0A8S1N6R9"/>
<dbReference type="PANTHER" id="PTHR10969">
    <property type="entry name" value="MICROTUBULE-ASSOCIATED PROTEINS 1A/1B LIGHT CHAIN 3-RELATED"/>
    <property type="match status" value="1"/>
</dbReference>
<evidence type="ECO:0000313" key="4">
    <source>
        <dbReference type="Proteomes" id="UP000688137"/>
    </source>
</evidence>
<dbReference type="OMA" id="CNNQLLM"/>
<proteinExistence type="inferred from homology"/>
<dbReference type="InterPro" id="IPR004241">
    <property type="entry name" value="Atg8-like"/>
</dbReference>
<dbReference type="FunFam" id="3.10.20.90:FF:000564">
    <property type="entry name" value="Autophagy-related protein"/>
    <property type="match status" value="1"/>
</dbReference>
<dbReference type="Pfam" id="PF02991">
    <property type="entry name" value="ATG8"/>
    <property type="match status" value="1"/>
</dbReference>
<protein>
    <recommendedName>
        <fullName evidence="2">Autophagy-related protein</fullName>
    </recommendedName>
</protein>
<gene>
    <name evidence="3" type="ORF">PPRIM_AZ9-3.1.T0790074</name>
</gene>
<keyword evidence="4" id="KW-1185">Reference proteome</keyword>
<accession>A0A8S1N6R9</accession>
<name>A0A8S1N6R9_PARPR</name>